<name>A0A1G8EKJ0_9ACTN</name>
<protein>
    <submittedName>
        <fullName evidence="3">Uncharacterized protein</fullName>
    </submittedName>
</protein>
<feature type="transmembrane region" description="Helical" evidence="2">
    <location>
        <begin position="6"/>
        <end position="25"/>
    </location>
</feature>
<gene>
    <name evidence="3" type="ORF">SAMN05421505_120139</name>
</gene>
<evidence type="ECO:0000256" key="2">
    <source>
        <dbReference type="SAM" id="Phobius"/>
    </source>
</evidence>
<keyword evidence="2" id="KW-1133">Transmembrane helix</keyword>
<feature type="transmembrane region" description="Helical" evidence="2">
    <location>
        <begin position="37"/>
        <end position="61"/>
    </location>
</feature>
<evidence type="ECO:0000313" key="4">
    <source>
        <dbReference type="Proteomes" id="UP000198923"/>
    </source>
</evidence>
<keyword evidence="2" id="KW-0812">Transmembrane</keyword>
<dbReference type="Proteomes" id="UP000198923">
    <property type="component" value="Unassembled WGS sequence"/>
</dbReference>
<evidence type="ECO:0000256" key="1">
    <source>
        <dbReference type="SAM" id="MobiDB-lite"/>
    </source>
</evidence>
<dbReference type="EMBL" id="FNCN01000020">
    <property type="protein sequence ID" value="SDH70376.1"/>
    <property type="molecule type" value="Genomic_DNA"/>
</dbReference>
<evidence type="ECO:0000313" key="3">
    <source>
        <dbReference type="EMBL" id="SDH70376.1"/>
    </source>
</evidence>
<dbReference type="RefSeq" id="WP_093172354.1">
    <property type="nucleotide sequence ID" value="NZ_FNCN01000020.1"/>
</dbReference>
<accession>A0A1G8EKJ0</accession>
<feature type="region of interest" description="Disordered" evidence="1">
    <location>
        <begin position="66"/>
        <end position="86"/>
    </location>
</feature>
<sequence length="119" mass="12478">MTTTQALITGGFFATFIAVFALCLWTTSRLIDHGMHVIGAIVGLMAFPAYFLLAIPFGALLNATKPPKPGPAAPPSPASVTVEMDIPDPPTEAACRQAIQDRHAAGQIPEGTPIVARCH</sequence>
<dbReference type="STRING" id="504805.SAMN05421505_120139"/>
<keyword evidence="4" id="KW-1185">Reference proteome</keyword>
<feature type="compositionally biased region" description="Pro residues" evidence="1">
    <location>
        <begin position="66"/>
        <end position="77"/>
    </location>
</feature>
<dbReference type="AlphaFoldDB" id="A0A1G8EKJ0"/>
<reference evidence="3 4" key="1">
    <citation type="submission" date="2016-10" db="EMBL/GenBank/DDBJ databases">
        <authorList>
            <person name="de Groot N.N."/>
        </authorList>
    </citation>
    <scope>NUCLEOTIDE SEQUENCE [LARGE SCALE GENOMIC DNA]</scope>
    <source>
        <strain evidence="3 4">CPCC 201354</strain>
    </source>
</reference>
<organism evidence="3 4">
    <name type="scientific">Sinosporangium album</name>
    <dbReference type="NCBI Taxonomy" id="504805"/>
    <lineage>
        <taxon>Bacteria</taxon>
        <taxon>Bacillati</taxon>
        <taxon>Actinomycetota</taxon>
        <taxon>Actinomycetes</taxon>
        <taxon>Streptosporangiales</taxon>
        <taxon>Streptosporangiaceae</taxon>
        <taxon>Sinosporangium</taxon>
    </lineage>
</organism>
<proteinExistence type="predicted"/>
<keyword evidence="2" id="KW-0472">Membrane</keyword>